<name>J7CX12_ENTFC</name>
<organism evidence="2 3">
    <name type="scientific">Enterococcus faecium 505</name>
    <dbReference type="NCBI Taxonomy" id="1134806"/>
    <lineage>
        <taxon>Bacteria</taxon>
        <taxon>Bacillati</taxon>
        <taxon>Bacillota</taxon>
        <taxon>Bacilli</taxon>
        <taxon>Lactobacillales</taxon>
        <taxon>Enterococcaceae</taxon>
        <taxon>Enterococcus</taxon>
    </lineage>
</organism>
<dbReference type="EMBL" id="AMBL01000014">
    <property type="protein sequence ID" value="EJY47095.1"/>
    <property type="molecule type" value="Genomic_DNA"/>
</dbReference>
<gene>
    <name evidence="2" type="ORF">HMPREF1348_00444</name>
</gene>
<feature type="domain" description="BppU N-terminal" evidence="1">
    <location>
        <begin position="3"/>
        <end position="136"/>
    </location>
</feature>
<reference evidence="2 3" key="1">
    <citation type="submission" date="2012-04" db="EMBL/GenBank/DDBJ databases">
        <authorList>
            <person name="Weinstock G."/>
            <person name="Sodergren E."/>
            <person name="Lobos E.A."/>
            <person name="Fulton L."/>
            <person name="Fulton R."/>
            <person name="Courtney L."/>
            <person name="Fronick C."/>
            <person name="O'Laughlin M."/>
            <person name="Godfrey J."/>
            <person name="Wilson R.M."/>
            <person name="Miner T."/>
            <person name="Farmer C."/>
            <person name="Delehaunty K."/>
            <person name="Cordes M."/>
            <person name="Minx P."/>
            <person name="Tomlinson C."/>
            <person name="Chen J."/>
            <person name="Wollam A."/>
            <person name="Pepin K.H."/>
            <person name="Bhonagiri V."/>
            <person name="Zhang X."/>
            <person name="Suruliraj S."/>
            <person name="Warren W."/>
            <person name="Mitreva M."/>
            <person name="Mardis E.R."/>
            <person name="Wilson R.K."/>
        </authorList>
    </citation>
    <scope>NUCLEOTIDE SEQUENCE [LARGE SCALE GENOMIC DNA]</scope>
    <source>
        <strain evidence="2 3">505</strain>
    </source>
</reference>
<dbReference type="AlphaFoldDB" id="J7CX12"/>
<dbReference type="Proteomes" id="UP000006403">
    <property type="component" value="Unassembled WGS sequence"/>
</dbReference>
<protein>
    <recommendedName>
        <fullName evidence="1">BppU N-terminal domain-containing protein</fullName>
    </recommendedName>
</protein>
<dbReference type="Pfam" id="PF10651">
    <property type="entry name" value="BppU_N"/>
    <property type="match status" value="1"/>
</dbReference>
<sequence length="371" mass="41742">MILSTTEPNNNIPLIRIIQDDKNSQIFEAEIVEEGQLLNFDNKVVFFNAQIGPYKVRDKVESVDYANSRVSYTLIDAFLQKVGEFEGWFSFANSEKPESDLFSTMCFNYRVLPGIRKNIWEGNYFWDLQELVEYYKRYKTLIAGIVENKDFSGLIDKIAEIDGRTNRLDNFATATKTEAEQGMAANKFMTPQRVAQQTDARLATNEEAQEGTNNKKLMTPQSVAHSIREMAVTTSGDQDVKGKKNFLEVPKYNGKSLIPTSSNLYIDSGFKNYTTGWVRMERYGELIIIHYSLSPKNNSGTWMTIIDYNTILPEYRLAGQAYSSGGIGSSEIADASCVVGMNEQGLQFASWNRPSGVAPFTGQIIGIALNK</sequence>
<evidence type="ECO:0000259" key="1">
    <source>
        <dbReference type="Pfam" id="PF10651"/>
    </source>
</evidence>
<proteinExistence type="predicted"/>
<evidence type="ECO:0000313" key="2">
    <source>
        <dbReference type="EMBL" id="EJY47095.1"/>
    </source>
</evidence>
<dbReference type="PATRIC" id="fig|1134806.3.peg.422"/>
<evidence type="ECO:0000313" key="3">
    <source>
        <dbReference type="Proteomes" id="UP000006403"/>
    </source>
</evidence>
<dbReference type="Gene3D" id="2.60.40.3350">
    <property type="match status" value="1"/>
</dbReference>
<dbReference type="InterPro" id="IPR018913">
    <property type="entry name" value="BppU_N"/>
</dbReference>
<accession>J7CX12</accession>
<comment type="caution">
    <text evidence="2">The sequence shown here is derived from an EMBL/GenBank/DDBJ whole genome shotgun (WGS) entry which is preliminary data.</text>
</comment>
<dbReference type="HOGENOM" id="CLU_745439_0_0_9"/>